<evidence type="ECO:0000256" key="1">
    <source>
        <dbReference type="ARBA" id="ARBA00022614"/>
    </source>
</evidence>
<dbReference type="Proteomes" id="UP000001542">
    <property type="component" value="Unassembled WGS sequence"/>
</dbReference>
<reference evidence="5" key="2">
    <citation type="journal article" date="2007" name="Science">
        <title>Draft genome sequence of the sexually transmitted pathogen Trichomonas vaginalis.</title>
        <authorList>
            <person name="Carlton J.M."/>
            <person name="Hirt R.P."/>
            <person name="Silva J.C."/>
            <person name="Delcher A.L."/>
            <person name="Schatz M."/>
            <person name="Zhao Q."/>
            <person name="Wortman J.R."/>
            <person name="Bidwell S.L."/>
            <person name="Alsmark U.C.M."/>
            <person name="Besteiro S."/>
            <person name="Sicheritz-Ponten T."/>
            <person name="Noel C.J."/>
            <person name="Dacks J.B."/>
            <person name="Foster P.G."/>
            <person name="Simillion C."/>
            <person name="Van de Peer Y."/>
            <person name="Miranda-Saavedra D."/>
            <person name="Barton G.J."/>
            <person name="Westrop G.D."/>
            <person name="Mueller S."/>
            <person name="Dessi D."/>
            <person name="Fiori P.L."/>
            <person name="Ren Q."/>
            <person name="Paulsen I."/>
            <person name="Zhang H."/>
            <person name="Bastida-Corcuera F.D."/>
            <person name="Simoes-Barbosa A."/>
            <person name="Brown M.T."/>
            <person name="Hayes R.D."/>
            <person name="Mukherjee M."/>
            <person name="Okumura C.Y."/>
            <person name="Schneider R."/>
            <person name="Smith A.J."/>
            <person name="Vanacova S."/>
            <person name="Villalvazo M."/>
            <person name="Haas B.J."/>
            <person name="Pertea M."/>
            <person name="Feldblyum T.V."/>
            <person name="Utterback T.R."/>
            <person name="Shu C.L."/>
            <person name="Osoegawa K."/>
            <person name="de Jong P.J."/>
            <person name="Hrdy I."/>
            <person name="Horvathova L."/>
            <person name="Zubacova Z."/>
            <person name="Dolezal P."/>
            <person name="Malik S.B."/>
            <person name="Logsdon J.M. Jr."/>
            <person name="Henze K."/>
            <person name="Gupta A."/>
            <person name="Wang C.C."/>
            <person name="Dunne R.L."/>
            <person name="Upcroft J.A."/>
            <person name="Upcroft P."/>
            <person name="White O."/>
            <person name="Salzberg S.L."/>
            <person name="Tang P."/>
            <person name="Chiu C.-H."/>
            <person name="Lee Y.-S."/>
            <person name="Embley T.M."/>
            <person name="Coombs G.H."/>
            <person name="Mottram J.C."/>
            <person name="Tachezy J."/>
            <person name="Fraser-Liggett C.M."/>
            <person name="Johnson P.J."/>
        </authorList>
    </citation>
    <scope>NUCLEOTIDE SEQUENCE [LARGE SCALE GENOMIC DNA]</scope>
    <source>
        <strain evidence="5">G3</strain>
    </source>
</reference>
<dbReference type="PANTHER" id="PTHR46652:SF3">
    <property type="entry name" value="LEUCINE-RICH REPEAT-CONTAINING PROTEIN 9"/>
    <property type="match status" value="1"/>
</dbReference>
<dbReference type="STRING" id="5722.A2EMW4"/>
<dbReference type="InterPro" id="IPR056284">
    <property type="entry name" value="AIR9-like_A9"/>
</dbReference>
<name>A2EMW4_TRIV3</name>
<dbReference type="OrthoDB" id="1904536at2759"/>
<proteinExistence type="predicted"/>
<dbReference type="VEuPathDB" id="TrichDB:TVAG_053610"/>
<reference evidence="5" key="1">
    <citation type="submission" date="2006-10" db="EMBL/GenBank/DDBJ databases">
        <authorList>
            <person name="Amadeo P."/>
            <person name="Zhao Q."/>
            <person name="Wortman J."/>
            <person name="Fraser-Liggett C."/>
            <person name="Carlton J."/>
        </authorList>
    </citation>
    <scope>NUCLEOTIDE SEQUENCE</scope>
    <source>
        <strain evidence="5">G3</strain>
    </source>
</reference>
<protein>
    <submittedName>
        <fullName evidence="5">Leucine Rich Repeat family protein</fullName>
    </submittedName>
</protein>
<feature type="compositionally biased region" description="Basic residues" evidence="3">
    <location>
        <begin position="1"/>
        <end position="12"/>
    </location>
</feature>
<dbReference type="InterPro" id="IPR050836">
    <property type="entry name" value="SDS22/Internalin_LRR"/>
</dbReference>
<dbReference type="SMR" id="A2EMW4"/>
<feature type="region of interest" description="Disordered" evidence="3">
    <location>
        <begin position="1"/>
        <end position="37"/>
    </location>
</feature>
<keyword evidence="1" id="KW-0433">Leucine-rich repeat</keyword>
<dbReference type="Gene3D" id="2.60.40.2700">
    <property type="match status" value="1"/>
</dbReference>
<evidence type="ECO:0000256" key="3">
    <source>
        <dbReference type="SAM" id="MobiDB-lite"/>
    </source>
</evidence>
<organism evidence="5 6">
    <name type="scientific">Trichomonas vaginalis (strain ATCC PRA-98 / G3)</name>
    <dbReference type="NCBI Taxonomy" id="412133"/>
    <lineage>
        <taxon>Eukaryota</taxon>
        <taxon>Metamonada</taxon>
        <taxon>Parabasalia</taxon>
        <taxon>Trichomonadida</taxon>
        <taxon>Trichomonadidae</taxon>
        <taxon>Trichomonas</taxon>
    </lineage>
</organism>
<dbReference type="InterPro" id="IPR001611">
    <property type="entry name" value="Leu-rich_rpt"/>
</dbReference>
<feature type="domain" description="AIR9-like A9" evidence="4">
    <location>
        <begin position="537"/>
        <end position="619"/>
    </location>
</feature>
<gene>
    <name evidence="5" type="ORF">TVAG_053610</name>
</gene>
<dbReference type="PROSITE" id="PS51450">
    <property type="entry name" value="LRR"/>
    <property type="match status" value="2"/>
</dbReference>
<keyword evidence="2" id="KW-0677">Repeat</keyword>
<dbReference type="SUPFAM" id="SSF52058">
    <property type="entry name" value="L domain-like"/>
    <property type="match status" value="1"/>
</dbReference>
<dbReference type="InParanoid" id="A2EMW4"/>
<dbReference type="RefSeq" id="XP_001318260.1">
    <property type="nucleotide sequence ID" value="XM_001318225.1"/>
</dbReference>
<dbReference type="Gene3D" id="3.80.10.10">
    <property type="entry name" value="Ribonuclease Inhibitor"/>
    <property type="match status" value="1"/>
</dbReference>
<dbReference type="PANTHER" id="PTHR46652">
    <property type="entry name" value="LEUCINE-RICH REPEAT AND IQ DOMAIN-CONTAINING PROTEIN 1-RELATED"/>
    <property type="match status" value="1"/>
</dbReference>
<dbReference type="Pfam" id="PF12799">
    <property type="entry name" value="LRR_4"/>
    <property type="match status" value="1"/>
</dbReference>
<evidence type="ECO:0000256" key="2">
    <source>
        <dbReference type="ARBA" id="ARBA00022737"/>
    </source>
</evidence>
<dbReference type="InterPro" id="IPR032675">
    <property type="entry name" value="LRR_dom_sf"/>
</dbReference>
<evidence type="ECO:0000313" key="6">
    <source>
        <dbReference type="Proteomes" id="UP000001542"/>
    </source>
</evidence>
<dbReference type="Pfam" id="PF23197">
    <property type="entry name" value="IG_AIR9"/>
    <property type="match status" value="2"/>
</dbReference>
<evidence type="ECO:0000313" key="5">
    <source>
        <dbReference type="EMBL" id="EAY06037.1"/>
    </source>
</evidence>
<accession>A2EMW4</accession>
<dbReference type="EMBL" id="DS113434">
    <property type="protein sequence ID" value="EAY06037.1"/>
    <property type="molecule type" value="Genomic_DNA"/>
</dbReference>
<sequence length="1365" mass="153154">METPITKRHVKSRIPFSPLSPSLRPGKAQTPKSVKKEQEKSVVSIQKAIKNVGLVEDKVGELGLKFIDFGENKIKADTIKSINQQCSCLNLNKIDLLASQIPLLKELRSLSLENCKITTLKGFPKLENLRYLSLNNNKLQNLQGAVILKNLECLKLDNNLTNFPADLSIAAFGAISLREYNGELLTDEIYSKAFSYSPIVGYALRNGLQTDFIPDSNEEEEQQEEENKIDIEKIAVDYLTKDLVDFMTECQVECRNKLKIKKKGEEFCIICPYKSDSIKWFVHDDIDYETNEWTPIKGESSDSLPITLSLRMHLVRCKIVFEERKFYLYTPQPVGRDLKELCIPFPISPTMTGISRDGFILSIKDIGIPAKYLWIDGDDIIAENTSSITLSSSLVGKQITCQINPTISNSKLQLCSYFALSNTIQSVQPTVSGIEFPESIIEFEPFTISPVFYPGEEGESEIYLEKAKSQHEEFVKECEITKDNFEIVPESHLVGYYLRISYTPVTISGTKGETKYFYSATKVLPSVPQFVDPFIAGALKTHYSLAACATYIGGLRGKCIYKWYVSDVPITPSRKGVRGLPIACEEQIFTPNDEHIDMYVAVEMTPVRFDECVGDSVFASTTKNIQMEKQPQTIEHTGKVFLNNKFVFEEEYDFYISDSSQEDGFALVKQGQKFSPKEEYLGRMLRIGNQTTDTIVGEIVQPLPEISEMTLDPFDGGIARLNVKAKGINWERIEVAWFRLKNDITKAVAIDTPDYVLTPDDIDGVIFAVVVLFDENHNIIKKYKTENSPKVLRSHLLLPSIVGTMIEGTNVSIECDIAWDKVTWYRSNALTSLEAISTEKEYTLTSADVGSLIKAQVTLIQKNKGANGKPEKFTVMTTADEYVRLYFPSVKVSAPQEIFEGERIVPTVISGEPDKYNQFQYEWFRKSERGTLTSISDSLDYIPTKEDIGCYLMFSVAVIGSDKRTPGPYTTIDVGPVSAHTPVAEKVKIIQGDNGNLFVSYDYYGGDEGKTEIEWVVVTDRSLRSIGKTKQKTIKPLENMFEKNISAVVTPIRSDGTKGNPVLAEKPVNVKPLPVIESATLLVKKGKLVSGSVFRVKVKASHHTGIKYQWFRSGYGDWDIVEGATNVEYEPNEEDIDRLVKCEVIAYNKDGWTTDPYIVETQRTVGDGSGLLLLGNNGSDISTIGTLLHTNLSPEEAEKTITFEIYRGNKLIDEVQDSQLLITANYAGAKIRARSTNGLMTQMTDEISISKKLTSFVNSISRTNSFKFTATSSVGNSFWTCTIGQSGLSMVSKNGVKKMAKWKTLQVNCVFQTVDEMELWVDQSTKFILRPEPSLDSRAQAAVTPEMRRDFTVYLVNLFKSKFES</sequence>
<dbReference type="eggNOG" id="KOG0531">
    <property type="taxonomic scope" value="Eukaryota"/>
</dbReference>
<evidence type="ECO:0000259" key="4">
    <source>
        <dbReference type="Pfam" id="PF23197"/>
    </source>
</evidence>
<feature type="domain" description="AIR9-like A9" evidence="4">
    <location>
        <begin position="996"/>
        <end position="1063"/>
    </location>
</feature>
<dbReference type="VEuPathDB" id="TrichDB:TVAGG3_0755550"/>
<dbReference type="InterPro" id="IPR025875">
    <property type="entry name" value="Leu-rich_rpt_4"/>
</dbReference>
<dbReference type="GO" id="GO:0042393">
    <property type="term" value="F:histone binding"/>
    <property type="evidence" value="ECO:0000318"/>
    <property type="project" value="GO_Central"/>
</dbReference>
<dbReference type="KEGG" id="tva:4763911"/>
<keyword evidence="6" id="KW-1185">Reference proteome</keyword>
<dbReference type="GO" id="GO:0005634">
    <property type="term" value="C:nucleus"/>
    <property type="evidence" value="ECO:0000318"/>
    <property type="project" value="GO_Central"/>
</dbReference>